<evidence type="ECO:0000313" key="7">
    <source>
        <dbReference type="Proteomes" id="UP000887567"/>
    </source>
</evidence>
<dbReference type="InterPro" id="IPR006140">
    <property type="entry name" value="D-isomer_DH_NAD-bd"/>
</dbReference>
<evidence type="ECO:0000256" key="2">
    <source>
        <dbReference type="ARBA" id="ARBA00073306"/>
    </source>
</evidence>
<dbReference type="GO" id="GO:0005829">
    <property type="term" value="C:cytosol"/>
    <property type="evidence" value="ECO:0007669"/>
    <property type="project" value="TreeGrafter"/>
</dbReference>
<dbReference type="PANTHER" id="PTHR10996">
    <property type="entry name" value="2-HYDROXYACID DEHYDROGENASE-RELATED"/>
    <property type="match status" value="1"/>
</dbReference>
<dbReference type="GO" id="GO:0030267">
    <property type="term" value="F:glyoxylate reductase (NADPH) activity"/>
    <property type="evidence" value="ECO:0007669"/>
    <property type="project" value="TreeGrafter"/>
</dbReference>
<dbReference type="RefSeq" id="XP_020910639.1">
    <property type="nucleotide sequence ID" value="XM_021054980.1"/>
</dbReference>
<evidence type="ECO:0000259" key="5">
    <source>
        <dbReference type="Pfam" id="PF02826"/>
    </source>
</evidence>
<evidence type="ECO:0000256" key="1">
    <source>
        <dbReference type="ARBA" id="ARBA00023002"/>
    </source>
</evidence>
<dbReference type="FunFam" id="3.40.50.720:FF:000026">
    <property type="entry name" value="Glyoxylate/hydroxypyruvate reductase B"/>
    <property type="match status" value="1"/>
</dbReference>
<dbReference type="SUPFAM" id="SSF52283">
    <property type="entry name" value="Formate/glycerate dehydrogenase catalytic domain-like"/>
    <property type="match status" value="1"/>
</dbReference>
<sequence length="322" mass="34833">MAKVLVTRRVPAEAIQLLKDANCELDYWEKDEPIPRDELLNKVKGKDAIFCLLTEKIDGELLDAAGPQLKVVATMSVGYDHVDTKEIAKRNLCLGFTPGVLTDATATLNVALLLAVSRRIVEAAAEAKNGGWGTWKPMWMTGPTLKGSTVGVVGLGRIGVAVCQRLAPFGVAKFLYNDIAPRDDIAKMVDAVFADKDTLFRESDFVVSCTLLTDETRGMFNKDAFSKMKKNAVFVNASRGGVVNQDDLYQALKNGEIRGAGLDVTVPEPIPLDHPLLTLKNCVVLPHIGSAEEQTRTDMATLTSRNILAGLKGDKLPAAAQL</sequence>
<dbReference type="Pfam" id="PF02826">
    <property type="entry name" value="2-Hacid_dh_C"/>
    <property type="match status" value="1"/>
</dbReference>
<evidence type="ECO:0000256" key="3">
    <source>
        <dbReference type="RuleBase" id="RU003719"/>
    </source>
</evidence>
<dbReference type="Gene3D" id="3.40.50.720">
    <property type="entry name" value="NAD(P)-binding Rossmann-like Domain"/>
    <property type="match status" value="2"/>
</dbReference>
<feature type="domain" description="D-isomer specific 2-hydroxyacid dehydrogenase catalytic" evidence="4">
    <location>
        <begin position="4"/>
        <end position="318"/>
    </location>
</feature>
<dbReference type="AlphaFoldDB" id="A0A913XUT6"/>
<organism evidence="6 7">
    <name type="scientific">Exaiptasia diaphana</name>
    <name type="common">Tropical sea anemone</name>
    <name type="synonym">Aiptasia pulchella</name>
    <dbReference type="NCBI Taxonomy" id="2652724"/>
    <lineage>
        <taxon>Eukaryota</taxon>
        <taxon>Metazoa</taxon>
        <taxon>Cnidaria</taxon>
        <taxon>Anthozoa</taxon>
        <taxon>Hexacorallia</taxon>
        <taxon>Actiniaria</taxon>
        <taxon>Aiptasiidae</taxon>
        <taxon>Exaiptasia</taxon>
    </lineage>
</organism>
<dbReference type="PANTHER" id="PTHR10996:SF277">
    <property type="entry name" value="GLYOXYLATE REDUCTASE_HYDROXYPYRUVATE REDUCTASE"/>
    <property type="match status" value="1"/>
</dbReference>
<comment type="similarity">
    <text evidence="3">Belongs to the D-isomer specific 2-hydroxyacid dehydrogenase family.</text>
</comment>
<evidence type="ECO:0000259" key="4">
    <source>
        <dbReference type="Pfam" id="PF00389"/>
    </source>
</evidence>
<dbReference type="InterPro" id="IPR006139">
    <property type="entry name" value="D-isomer_2_OHA_DH_cat_dom"/>
</dbReference>
<accession>A0A913XUT6</accession>
<dbReference type="InterPro" id="IPR029753">
    <property type="entry name" value="D-isomer_DH_CS"/>
</dbReference>
<dbReference type="OMA" id="VNPMFRV"/>
<name>A0A913XUT6_EXADI</name>
<dbReference type="GO" id="GO:0051287">
    <property type="term" value="F:NAD binding"/>
    <property type="evidence" value="ECO:0007669"/>
    <property type="project" value="InterPro"/>
</dbReference>
<dbReference type="OrthoDB" id="298012at2759"/>
<dbReference type="InterPro" id="IPR050223">
    <property type="entry name" value="D-isomer_2-hydroxyacid_DH"/>
</dbReference>
<protein>
    <recommendedName>
        <fullName evidence="2">Glyoxylate reductase/hydroxypyruvate reductase</fullName>
    </recommendedName>
</protein>
<dbReference type="CDD" id="cd05301">
    <property type="entry name" value="GDH"/>
    <property type="match status" value="1"/>
</dbReference>
<dbReference type="SUPFAM" id="SSF51735">
    <property type="entry name" value="NAD(P)-binding Rossmann-fold domains"/>
    <property type="match status" value="1"/>
</dbReference>
<dbReference type="InterPro" id="IPR036291">
    <property type="entry name" value="NAD(P)-bd_dom_sf"/>
</dbReference>
<dbReference type="GeneID" id="110248450"/>
<dbReference type="Proteomes" id="UP000887567">
    <property type="component" value="Unplaced"/>
</dbReference>
<keyword evidence="1 3" id="KW-0560">Oxidoreductase</keyword>
<keyword evidence="7" id="KW-1185">Reference proteome</keyword>
<reference evidence="6" key="1">
    <citation type="submission" date="2022-11" db="UniProtKB">
        <authorList>
            <consortium name="EnsemblMetazoa"/>
        </authorList>
    </citation>
    <scope>IDENTIFICATION</scope>
</reference>
<feature type="domain" description="D-isomer specific 2-hydroxyacid dehydrogenase NAD-binding" evidence="5">
    <location>
        <begin position="110"/>
        <end position="289"/>
    </location>
</feature>
<dbReference type="GO" id="GO:0008465">
    <property type="term" value="F:hydroxypyruvate reductase (NADH) activity"/>
    <property type="evidence" value="ECO:0007669"/>
    <property type="project" value="TreeGrafter"/>
</dbReference>
<dbReference type="KEGG" id="epa:110248450"/>
<evidence type="ECO:0000313" key="6">
    <source>
        <dbReference type="EnsemblMetazoa" id="XP_020910639.1"/>
    </source>
</evidence>
<dbReference type="EnsemblMetazoa" id="XM_021054980.1">
    <property type="protein sequence ID" value="XP_020910639.1"/>
    <property type="gene ID" value="LOC110248450"/>
</dbReference>
<dbReference type="PROSITE" id="PS00671">
    <property type="entry name" value="D_2_HYDROXYACID_DH_3"/>
    <property type="match status" value="1"/>
</dbReference>
<dbReference type="Pfam" id="PF00389">
    <property type="entry name" value="2-Hacid_dh"/>
    <property type="match status" value="1"/>
</dbReference>
<proteinExistence type="inferred from homology"/>